<feature type="compositionally biased region" description="Polar residues" evidence="13">
    <location>
        <begin position="34"/>
        <end position="43"/>
    </location>
</feature>
<feature type="region of interest" description="Disordered" evidence="13">
    <location>
        <begin position="1"/>
        <end position="43"/>
    </location>
</feature>
<dbReference type="Pfam" id="PF22594">
    <property type="entry name" value="GTP-eEF1A_C"/>
    <property type="match status" value="1"/>
</dbReference>
<feature type="compositionally biased region" description="Basic and acidic residues" evidence="13">
    <location>
        <begin position="223"/>
        <end position="241"/>
    </location>
</feature>
<dbReference type="STRING" id="1093900.A0A507B134"/>
<comment type="subcellular location">
    <subcellularLocation>
        <location evidence="1">Cytoplasm</location>
    </subcellularLocation>
</comment>
<dbReference type="GO" id="GO:0006417">
    <property type="term" value="P:regulation of translation"/>
    <property type="evidence" value="ECO:0007669"/>
    <property type="project" value="UniProtKB-KW"/>
</dbReference>
<evidence type="ECO:0000256" key="7">
    <source>
        <dbReference type="ARBA" id="ARBA00022845"/>
    </source>
</evidence>
<evidence type="ECO:0000256" key="2">
    <source>
        <dbReference type="ARBA" id="ARBA00007249"/>
    </source>
</evidence>
<dbReference type="AlphaFoldDB" id="A0A507B134"/>
<dbReference type="RefSeq" id="XP_030991971.1">
    <property type="nucleotide sequence ID" value="XM_031135538.1"/>
</dbReference>
<dbReference type="Proteomes" id="UP000319257">
    <property type="component" value="Unassembled WGS sequence"/>
</dbReference>
<comment type="subunit">
    <text evidence="11">Component of the Dom34-Hbs1 complex, also named Pelota-HBS1L complex, composed of dom34 and hbs1.</text>
</comment>
<dbReference type="InterPro" id="IPR031157">
    <property type="entry name" value="G_TR_CS"/>
</dbReference>
<proteinExistence type="inferred from homology"/>
<dbReference type="CDD" id="cd16267">
    <property type="entry name" value="HBS1-like_II"/>
    <property type="match status" value="1"/>
</dbReference>
<dbReference type="InterPro" id="IPR000795">
    <property type="entry name" value="T_Tr_GTP-bd_dom"/>
</dbReference>
<feature type="region of interest" description="Disordered" evidence="13">
    <location>
        <begin position="213"/>
        <end position="323"/>
    </location>
</feature>
<feature type="compositionally biased region" description="Polar residues" evidence="13">
    <location>
        <begin position="296"/>
        <end position="315"/>
    </location>
</feature>
<dbReference type="InterPro" id="IPR009000">
    <property type="entry name" value="Transl_B-barrel_sf"/>
</dbReference>
<accession>A0A507B134</accession>
<keyword evidence="9" id="KW-0342">GTP-binding</keyword>
<feature type="compositionally biased region" description="Basic and acidic residues" evidence="13">
    <location>
        <begin position="253"/>
        <end position="272"/>
    </location>
</feature>
<dbReference type="Pfam" id="PF00009">
    <property type="entry name" value="GTP_EFTU"/>
    <property type="match status" value="1"/>
</dbReference>
<sequence>MSRHRAYQNYDYQNDLDEYEGGYSDEDEGEQLSPEDQAQMNEATTEVQRALGNEASKVTVKQIQEALWHYYYDVDKSVTYLLSKYIAPPPAKPAKPKGPKPESAGKHLFLLDRAQQPSGRLLFRRSRPASIIGIPEDSESLPEKVRPTSLTMSEGACHRGLESNRMSFAAFFSDMPWLNIPKDREAVLTAPSRPRGGLLGGGTEPKVSKLQALAAARKKKAGEKKSEEKVLGTQEKMEKLSIQEIGSSSTQHQDFKHHPEKTSASRPLRGENTRPAFGGLAKRRKLAQDQDLESGPPSSHVSQCTPPVDLQQMSPTMDADVPSYAKPLEDAEPLQAAPSAFAMTLTGSASAKQRRSPSQQFFLPPYMAYHPDLASAFSGPSPDDVVLNAQAKAGKPKTAPVKKKGGGDDKVDSATNGVKTLKVDDTPLPKSKNLNVLQEFEKKKSKKTASFVVVGHVDAGKSTLMGRLLLDLKVVDQRTIDKYRKEAESLGKSSFALAWVLDQGTEERSRGVTIDIATNRFETETTSFTILDAPGHRDFIPNMIAGASQADFAILVIDASTGAFESGLKGQTREHSLLIRSMGVSRVIVAVNKLDTVRWSQERFDEISHQVSGFLSATGFQTKNISFVPLSGLHGDNIVKRSDDPAISWYKGPTLIEELENSEPMARALHKPLRMTVSEVYKTALSPLTISGRVDAGSLQNGDALLVQPSGEKAYVKALELDMEPVDWAVAGQNVVIHLSNIDPIHVRVGDIICDPNNPVSCIDTFTMKALAFDILMPMQVDVHRGRLHTGGQIQEITAILNKTTGAVIKKKPKIVKPANVARIVVKMASKVPLEPGQRVVLRSSGETVAAGLLE</sequence>
<evidence type="ECO:0000256" key="9">
    <source>
        <dbReference type="ARBA" id="ARBA00023134"/>
    </source>
</evidence>
<keyword evidence="16" id="KW-1185">Reference proteome</keyword>
<organism evidence="15 16">
    <name type="scientific">Thyridium curvatum</name>
    <dbReference type="NCBI Taxonomy" id="1093900"/>
    <lineage>
        <taxon>Eukaryota</taxon>
        <taxon>Fungi</taxon>
        <taxon>Dikarya</taxon>
        <taxon>Ascomycota</taxon>
        <taxon>Pezizomycotina</taxon>
        <taxon>Sordariomycetes</taxon>
        <taxon>Sordariomycetidae</taxon>
        <taxon>Thyridiales</taxon>
        <taxon>Thyridiaceae</taxon>
        <taxon>Thyridium</taxon>
    </lineage>
</organism>
<keyword evidence="4" id="KW-0963">Cytoplasm</keyword>
<dbReference type="PROSITE" id="PS00301">
    <property type="entry name" value="G_TR_1"/>
    <property type="match status" value="1"/>
</dbReference>
<evidence type="ECO:0000313" key="16">
    <source>
        <dbReference type="Proteomes" id="UP000319257"/>
    </source>
</evidence>
<dbReference type="GeneID" id="41968904"/>
<dbReference type="PRINTS" id="PR00315">
    <property type="entry name" value="ELONGATNFCT"/>
</dbReference>
<protein>
    <recommendedName>
        <fullName evidence="12">Elongation factor 1 alpha-like protein</fullName>
    </recommendedName>
    <alternativeName>
        <fullName evidence="3">Elongation factor 1-alpha</fullName>
    </alternativeName>
</protein>
<dbReference type="InterPro" id="IPR054696">
    <property type="entry name" value="GTP-eEF1A_C"/>
</dbReference>
<comment type="catalytic activity">
    <reaction evidence="10">
        <text>GTP + H2O = GDP + phosphate + H(+)</text>
        <dbReference type="Rhea" id="RHEA:19669"/>
        <dbReference type="ChEBI" id="CHEBI:15377"/>
        <dbReference type="ChEBI" id="CHEBI:15378"/>
        <dbReference type="ChEBI" id="CHEBI:37565"/>
        <dbReference type="ChEBI" id="CHEBI:43474"/>
        <dbReference type="ChEBI" id="CHEBI:58189"/>
    </reaction>
    <physiologicalReaction direction="left-to-right" evidence="10">
        <dbReference type="Rhea" id="RHEA:19670"/>
    </physiologicalReaction>
</comment>
<dbReference type="InParanoid" id="A0A507B134"/>
<evidence type="ECO:0000313" key="15">
    <source>
        <dbReference type="EMBL" id="TPX10260.1"/>
    </source>
</evidence>
<comment type="caution">
    <text evidence="15">The sequence shown here is derived from an EMBL/GenBank/DDBJ whole genome shotgun (WGS) entry which is preliminary data.</text>
</comment>
<dbReference type="GO" id="GO:0003924">
    <property type="term" value="F:GTPase activity"/>
    <property type="evidence" value="ECO:0007669"/>
    <property type="project" value="InterPro"/>
</dbReference>
<dbReference type="InterPro" id="IPR050100">
    <property type="entry name" value="TRAFAC_GTPase_members"/>
</dbReference>
<keyword evidence="6" id="KW-0378">Hydrolase</keyword>
<dbReference type="SUPFAM" id="SSF52540">
    <property type="entry name" value="P-loop containing nucleoside triphosphate hydrolases"/>
    <property type="match status" value="1"/>
</dbReference>
<dbReference type="PROSITE" id="PS51722">
    <property type="entry name" value="G_TR_2"/>
    <property type="match status" value="1"/>
</dbReference>
<dbReference type="GO" id="GO:0002184">
    <property type="term" value="P:cytoplasmic translational termination"/>
    <property type="evidence" value="ECO:0007669"/>
    <property type="project" value="UniProtKB-ARBA"/>
</dbReference>
<evidence type="ECO:0000256" key="3">
    <source>
        <dbReference type="ARBA" id="ARBA00013870"/>
    </source>
</evidence>
<feature type="domain" description="Tr-type G" evidence="14">
    <location>
        <begin position="446"/>
        <end position="669"/>
    </location>
</feature>
<dbReference type="NCBIfam" id="TIGR00231">
    <property type="entry name" value="small_GTP"/>
    <property type="match status" value="1"/>
</dbReference>
<dbReference type="InterPro" id="IPR005225">
    <property type="entry name" value="Small_GTP-bd"/>
</dbReference>
<reference evidence="15 16" key="1">
    <citation type="submission" date="2019-06" db="EMBL/GenBank/DDBJ databases">
        <title>Draft genome sequence of the filamentous fungus Phialemoniopsis curvata isolated from diesel fuel.</title>
        <authorList>
            <person name="Varaljay V.A."/>
            <person name="Lyon W.J."/>
            <person name="Crouch A.L."/>
            <person name="Drake C.E."/>
            <person name="Hollomon J.M."/>
            <person name="Nadeau L.J."/>
            <person name="Nunn H.S."/>
            <person name="Stevenson B.S."/>
            <person name="Bojanowski C.L."/>
            <person name="Crookes-Goodson W.J."/>
        </authorList>
    </citation>
    <scope>NUCLEOTIDE SEQUENCE [LARGE SCALE GENOMIC DNA]</scope>
    <source>
        <strain evidence="15 16">D216</strain>
    </source>
</reference>
<dbReference type="GO" id="GO:1990533">
    <property type="term" value="C:Dom34-Hbs1 complex"/>
    <property type="evidence" value="ECO:0007669"/>
    <property type="project" value="UniProtKB-ARBA"/>
</dbReference>
<dbReference type="Gene3D" id="2.40.30.10">
    <property type="entry name" value="Translation factors"/>
    <property type="match status" value="2"/>
</dbReference>
<dbReference type="FunFam" id="3.40.50.300:FF:000204">
    <property type="entry name" value="Translation elongation factor Tu"/>
    <property type="match status" value="1"/>
</dbReference>
<feature type="region of interest" description="Disordered" evidence="13">
    <location>
        <begin position="393"/>
        <end position="415"/>
    </location>
</feature>
<evidence type="ECO:0000256" key="11">
    <source>
        <dbReference type="ARBA" id="ARBA00063537"/>
    </source>
</evidence>
<dbReference type="InterPro" id="IPR009001">
    <property type="entry name" value="Transl_elong_EF1A/Init_IF2_C"/>
</dbReference>
<name>A0A507B134_9PEZI</name>
<dbReference type="FunFam" id="2.40.30.10:FF:000020">
    <property type="entry name" value="Translation elongation factor EF-1"/>
    <property type="match status" value="1"/>
</dbReference>
<evidence type="ECO:0000259" key="14">
    <source>
        <dbReference type="PROSITE" id="PS51722"/>
    </source>
</evidence>
<dbReference type="SUPFAM" id="SSF50447">
    <property type="entry name" value="Translation proteins"/>
    <property type="match status" value="1"/>
</dbReference>
<dbReference type="GO" id="GO:0005525">
    <property type="term" value="F:GTP binding"/>
    <property type="evidence" value="ECO:0007669"/>
    <property type="project" value="UniProtKB-KW"/>
</dbReference>
<dbReference type="InterPro" id="IPR027417">
    <property type="entry name" value="P-loop_NTPase"/>
</dbReference>
<keyword evidence="8" id="KW-0648">Protein biosynthesis</keyword>
<evidence type="ECO:0000256" key="5">
    <source>
        <dbReference type="ARBA" id="ARBA00022741"/>
    </source>
</evidence>
<gene>
    <name evidence="15" type="ORF">E0L32_001457</name>
</gene>
<dbReference type="EMBL" id="SKBQ01000005">
    <property type="protein sequence ID" value="TPX10260.1"/>
    <property type="molecule type" value="Genomic_DNA"/>
</dbReference>
<dbReference type="Pfam" id="PF03144">
    <property type="entry name" value="GTP_EFTU_D2"/>
    <property type="match status" value="1"/>
</dbReference>
<keyword evidence="7" id="KW-0810">Translation regulation</keyword>
<evidence type="ECO:0000256" key="6">
    <source>
        <dbReference type="ARBA" id="ARBA00022801"/>
    </source>
</evidence>
<keyword evidence="5" id="KW-0547">Nucleotide-binding</keyword>
<dbReference type="InterPro" id="IPR004161">
    <property type="entry name" value="EFTu-like_2"/>
</dbReference>
<comment type="similarity">
    <text evidence="2">Belongs to the TRAFAC class translation factor GTPase superfamily. Classic translation factor GTPase family. EF-Tu/EF-1A subfamily.</text>
</comment>
<dbReference type="PANTHER" id="PTHR23115">
    <property type="entry name" value="TRANSLATION FACTOR"/>
    <property type="match status" value="1"/>
</dbReference>
<dbReference type="Gene3D" id="3.40.50.300">
    <property type="entry name" value="P-loop containing nucleotide triphosphate hydrolases"/>
    <property type="match status" value="1"/>
</dbReference>
<evidence type="ECO:0000256" key="12">
    <source>
        <dbReference type="ARBA" id="ARBA00074866"/>
    </source>
</evidence>
<dbReference type="FunFam" id="2.40.30.10:FF:000070">
    <property type="entry name" value="Translation elongation factor EF-1 subunit"/>
    <property type="match status" value="1"/>
</dbReference>
<feature type="compositionally biased region" description="Acidic residues" evidence="13">
    <location>
        <begin position="14"/>
        <end position="30"/>
    </location>
</feature>
<evidence type="ECO:0000256" key="10">
    <source>
        <dbReference type="ARBA" id="ARBA00049117"/>
    </source>
</evidence>
<evidence type="ECO:0000256" key="1">
    <source>
        <dbReference type="ARBA" id="ARBA00004496"/>
    </source>
</evidence>
<dbReference type="CDD" id="cd01883">
    <property type="entry name" value="EF1_alpha"/>
    <property type="match status" value="1"/>
</dbReference>
<dbReference type="SUPFAM" id="SSF50465">
    <property type="entry name" value="EF-Tu/eEF-1alpha/eIF2-gamma C-terminal domain"/>
    <property type="match status" value="1"/>
</dbReference>
<evidence type="ECO:0000256" key="13">
    <source>
        <dbReference type="SAM" id="MobiDB-lite"/>
    </source>
</evidence>
<dbReference type="GO" id="GO:0005829">
    <property type="term" value="C:cytosol"/>
    <property type="evidence" value="ECO:0007669"/>
    <property type="project" value="GOC"/>
</dbReference>
<dbReference type="OrthoDB" id="342024at2759"/>
<evidence type="ECO:0000256" key="8">
    <source>
        <dbReference type="ARBA" id="ARBA00022917"/>
    </source>
</evidence>
<dbReference type="InterPro" id="IPR015033">
    <property type="entry name" value="HBS1-like_N"/>
</dbReference>
<dbReference type="Pfam" id="PF08938">
    <property type="entry name" value="HBS1_N"/>
    <property type="match status" value="1"/>
</dbReference>
<evidence type="ECO:0000256" key="4">
    <source>
        <dbReference type="ARBA" id="ARBA00022490"/>
    </source>
</evidence>